<sequence>MIERYALTAGELDALGAGYGTVGVHRMLAASQKTRRMLYIRELHDTARDPDLRRAEGFDDALALFARAQAATPAAADAVLHDPFFGVWAGNAIREPAGRLRMFGAYAAAAAVRAGVPFRIAVPAPEGRLTLPGLGAFIGVDGGSAVVEGGPDGHVSLTEGRPAWAPLRRLRCGIAIDDLDPHRDCFEWSPVARLGDAAAAPFAERLEQALELLDGHHPEHAAGIRATLRALVPVTAPDGGNASAASRRAFGAIALEARGGPADLALSLIHECRHMTLGAVLDLVDLFRPGGDPWHYAPWRADPRTVSALLQGTYAHVGVTDFWRVERRRTGSVAAEFEFAYWLEQTSAGARSLLASGELTPWGERFVTRLAETLGRWETEDVRPDVRAAASAAVLAVGVQWRLDNVRPDPDGVERLAAAWRGGSQCPAPPGAEIRPGPARPARVPAVADRLRQQVLGETAAAPDGAGDVWIKLALEAGRGPLVQWPEVVRAVCASTGADPSRLAGWLTSAAARYRS</sequence>
<name>A0ABV5MET0_9ACTN</name>
<protein>
    <submittedName>
        <fullName evidence="1">HEXXH motif-containing putative peptide modification protein</fullName>
    </submittedName>
</protein>
<comment type="caution">
    <text evidence="1">The sequence shown here is derived from an EMBL/GenBank/DDBJ whole genome shotgun (WGS) entry which is preliminary data.</text>
</comment>
<gene>
    <name evidence="1" type="ORF">ACFFTR_30075</name>
</gene>
<accession>A0ABV5MET0</accession>
<evidence type="ECO:0000313" key="2">
    <source>
        <dbReference type="Proteomes" id="UP001589608"/>
    </source>
</evidence>
<keyword evidence="2" id="KW-1185">Reference proteome</keyword>
<evidence type="ECO:0000313" key="1">
    <source>
        <dbReference type="EMBL" id="MFB9447361.1"/>
    </source>
</evidence>
<organism evidence="1 2">
    <name type="scientific">Dactylosporangium vinaceum</name>
    <dbReference type="NCBI Taxonomy" id="53362"/>
    <lineage>
        <taxon>Bacteria</taxon>
        <taxon>Bacillati</taxon>
        <taxon>Actinomycetota</taxon>
        <taxon>Actinomycetes</taxon>
        <taxon>Micromonosporales</taxon>
        <taxon>Micromonosporaceae</taxon>
        <taxon>Dactylosporangium</taxon>
    </lineage>
</organism>
<reference evidence="1 2" key="1">
    <citation type="submission" date="2024-09" db="EMBL/GenBank/DDBJ databases">
        <authorList>
            <person name="Sun Q."/>
            <person name="Mori K."/>
        </authorList>
    </citation>
    <scope>NUCLEOTIDE SEQUENCE [LARGE SCALE GENOMIC DNA]</scope>
    <source>
        <strain evidence="1 2">JCM 3307</strain>
    </source>
</reference>
<dbReference type="InterPro" id="IPR026337">
    <property type="entry name" value="AKG_HExxH"/>
</dbReference>
<dbReference type="RefSeq" id="WP_223100763.1">
    <property type="nucleotide sequence ID" value="NZ_CP061913.1"/>
</dbReference>
<dbReference type="EMBL" id="JBHMCA010000053">
    <property type="protein sequence ID" value="MFB9447361.1"/>
    <property type="molecule type" value="Genomic_DNA"/>
</dbReference>
<dbReference type="Proteomes" id="UP001589608">
    <property type="component" value="Unassembled WGS sequence"/>
</dbReference>
<proteinExistence type="predicted"/>
<dbReference type="NCBIfam" id="TIGR04267">
    <property type="entry name" value="mod_HExxH"/>
    <property type="match status" value="1"/>
</dbReference>